<organism evidence="1">
    <name type="scientific">marine sediment metagenome</name>
    <dbReference type="NCBI Taxonomy" id="412755"/>
    <lineage>
        <taxon>unclassified sequences</taxon>
        <taxon>metagenomes</taxon>
        <taxon>ecological metagenomes</taxon>
    </lineage>
</organism>
<dbReference type="AlphaFoldDB" id="A0A0F8W5E9"/>
<protein>
    <recommendedName>
        <fullName evidence="2">IrrE N-terminal-like domain-containing protein</fullName>
    </recommendedName>
</protein>
<gene>
    <name evidence="1" type="ORF">LCGC14_3110260</name>
</gene>
<sequence>MNLLWWRKKKLNDFTLTITVDDSFKAGYGHLDTKDKIIVLSKNDTEIESTLAHELGHLMSLILRTPNAREKEFADQSGNILGLSFRAGDPNLKLEKEAWKFARMILPERINEEVAEASLRHYGKK</sequence>
<reference evidence="1" key="1">
    <citation type="journal article" date="2015" name="Nature">
        <title>Complex archaea that bridge the gap between prokaryotes and eukaryotes.</title>
        <authorList>
            <person name="Spang A."/>
            <person name="Saw J.H."/>
            <person name="Jorgensen S.L."/>
            <person name="Zaremba-Niedzwiedzka K."/>
            <person name="Martijn J."/>
            <person name="Lind A.E."/>
            <person name="van Eijk R."/>
            <person name="Schleper C."/>
            <person name="Guy L."/>
            <person name="Ettema T.J."/>
        </authorList>
    </citation>
    <scope>NUCLEOTIDE SEQUENCE</scope>
</reference>
<proteinExistence type="predicted"/>
<dbReference type="EMBL" id="LAZR01067278">
    <property type="protein sequence ID" value="KKK51907.1"/>
    <property type="molecule type" value="Genomic_DNA"/>
</dbReference>
<name>A0A0F8W5E9_9ZZZZ</name>
<accession>A0A0F8W5E9</accession>
<comment type="caution">
    <text evidence="1">The sequence shown here is derived from an EMBL/GenBank/DDBJ whole genome shotgun (WGS) entry which is preliminary data.</text>
</comment>
<evidence type="ECO:0008006" key="2">
    <source>
        <dbReference type="Google" id="ProtNLM"/>
    </source>
</evidence>
<evidence type="ECO:0000313" key="1">
    <source>
        <dbReference type="EMBL" id="KKK51907.1"/>
    </source>
</evidence>